<reference evidence="3" key="2">
    <citation type="journal article" date="2008" name="Nucleic Acids Res.">
        <title>The rice annotation project database (RAP-DB): 2008 update.</title>
        <authorList>
            <consortium name="The rice annotation project (RAP)"/>
        </authorList>
    </citation>
    <scope>GENOME REANNOTATION</scope>
    <source>
        <strain evidence="3">cv. Nipponbare</strain>
    </source>
</reference>
<protein>
    <submittedName>
        <fullName evidence="2">Uncharacterized protein</fullName>
    </submittedName>
</protein>
<dbReference type="AlphaFoldDB" id="Q67U46"/>
<reference evidence="3" key="1">
    <citation type="journal article" date="2005" name="Nature">
        <title>The map-based sequence of the rice genome.</title>
        <authorList>
            <consortium name="International rice genome sequencing project (IRGSP)"/>
            <person name="Matsumoto T."/>
            <person name="Wu J."/>
            <person name="Kanamori H."/>
            <person name="Katayose Y."/>
            <person name="Fujisawa M."/>
            <person name="Namiki N."/>
            <person name="Mizuno H."/>
            <person name="Yamamoto K."/>
            <person name="Antonio B.A."/>
            <person name="Baba T."/>
            <person name="Sakata K."/>
            <person name="Nagamura Y."/>
            <person name="Aoki H."/>
            <person name="Arikawa K."/>
            <person name="Arita K."/>
            <person name="Bito T."/>
            <person name="Chiden Y."/>
            <person name="Fujitsuka N."/>
            <person name="Fukunaka R."/>
            <person name="Hamada M."/>
            <person name="Harada C."/>
            <person name="Hayashi A."/>
            <person name="Hijishita S."/>
            <person name="Honda M."/>
            <person name="Hosokawa S."/>
            <person name="Ichikawa Y."/>
            <person name="Idonuma A."/>
            <person name="Iijima M."/>
            <person name="Ikeda M."/>
            <person name="Ikeno M."/>
            <person name="Ito K."/>
            <person name="Ito S."/>
            <person name="Ito T."/>
            <person name="Ito Y."/>
            <person name="Ito Y."/>
            <person name="Iwabuchi A."/>
            <person name="Kamiya K."/>
            <person name="Karasawa W."/>
            <person name="Kurita K."/>
            <person name="Katagiri S."/>
            <person name="Kikuta A."/>
            <person name="Kobayashi H."/>
            <person name="Kobayashi N."/>
            <person name="Machita K."/>
            <person name="Maehara T."/>
            <person name="Masukawa M."/>
            <person name="Mizubayashi T."/>
            <person name="Mukai Y."/>
            <person name="Nagasaki H."/>
            <person name="Nagata Y."/>
            <person name="Naito S."/>
            <person name="Nakashima M."/>
            <person name="Nakama Y."/>
            <person name="Nakamichi Y."/>
            <person name="Nakamura M."/>
            <person name="Meguro A."/>
            <person name="Negishi M."/>
            <person name="Ohta I."/>
            <person name="Ohta T."/>
            <person name="Okamoto M."/>
            <person name="Ono N."/>
            <person name="Saji S."/>
            <person name="Sakaguchi M."/>
            <person name="Sakai K."/>
            <person name="Shibata M."/>
            <person name="Shimokawa T."/>
            <person name="Song J."/>
            <person name="Takazaki Y."/>
            <person name="Terasawa K."/>
            <person name="Tsugane M."/>
            <person name="Tsuji K."/>
            <person name="Ueda S."/>
            <person name="Waki K."/>
            <person name="Yamagata H."/>
            <person name="Yamamoto M."/>
            <person name="Yamamoto S."/>
            <person name="Yamane H."/>
            <person name="Yoshiki S."/>
            <person name="Yoshihara R."/>
            <person name="Yukawa K."/>
            <person name="Zhong H."/>
            <person name="Yano M."/>
            <person name="Yuan Q."/>
            <person name="Ouyang S."/>
            <person name="Liu J."/>
            <person name="Jones K.M."/>
            <person name="Gansberger K."/>
            <person name="Moffat K."/>
            <person name="Hill J."/>
            <person name="Bera J."/>
            <person name="Fadrosh D."/>
            <person name="Jin S."/>
            <person name="Johri S."/>
            <person name="Kim M."/>
            <person name="Overton L."/>
            <person name="Reardon M."/>
            <person name="Tsitrin T."/>
            <person name="Vuong H."/>
            <person name="Weaver B."/>
            <person name="Ciecko A."/>
            <person name="Tallon L."/>
            <person name="Jackson J."/>
            <person name="Pai G."/>
            <person name="Aken S.V."/>
            <person name="Utterback T."/>
            <person name="Reidmuller S."/>
            <person name="Feldblyum T."/>
            <person name="Hsiao J."/>
            <person name="Zismann V."/>
            <person name="Iobst S."/>
            <person name="de Vazeille A.R."/>
            <person name="Buell C.R."/>
            <person name="Ying K."/>
            <person name="Li Y."/>
            <person name="Lu T."/>
            <person name="Huang Y."/>
            <person name="Zhao Q."/>
            <person name="Feng Q."/>
            <person name="Zhang L."/>
            <person name="Zhu J."/>
            <person name="Weng Q."/>
            <person name="Mu J."/>
            <person name="Lu Y."/>
            <person name="Fan D."/>
            <person name="Liu Y."/>
            <person name="Guan J."/>
            <person name="Zhang Y."/>
            <person name="Yu S."/>
            <person name="Liu X."/>
            <person name="Zhang Y."/>
            <person name="Hong G."/>
            <person name="Han B."/>
            <person name="Choisne N."/>
            <person name="Demange N."/>
            <person name="Orjeda G."/>
            <person name="Samain S."/>
            <person name="Cattolico L."/>
            <person name="Pelletier E."/>
            <person name="Couloux A."/>
            <person name="Segurens B."/>
            <person name="Wincker P."/>
            <person name="D'Hont A."/>
            <person name="Scarpelli C."/>
            <person name="Weissenbach J."/>
            <person name="Salanoubat M."/>
            <person name="Quetier F."/>
            <person name="Yu Y."/>
            <person name="Kim H.R."/>
            <person name="Rambo T."/>
            <person name="Currie J."/>
            <person name="Collura K."/>
            <person name="Luo M."/>
            <person name="Yang T."/>
            <person name="Ammiraju J.S.S."/>
            <person name="Engler F."/>
            <person name="Soderlund C."/>
            <person name="Wing R.A."/>
            <person name="Palmer L.E."/>
            <person name="de la Bastide M."/>
            <person name="Spiegel L."/>
            <person name="Nascimento L."/>
            <person name="Zutavern T."/>
            <person name="O'Shaughnessy A."/>
            <person name="Dike S."/>
            <person name="Dedhia N."/>
            <person name="Preston R."/>
            <person name="Balija V."/>
            <person name="McCombie W.R."/>
            <person name="Chow T."/>
            <person name="Chen H."/>
            <person name="Chung M."/>
            <person name="Chen C."/>
            <person name="Shaw J."/>
            <person name="Wu H."/>
            <person name="Hsiao K."/>
            <person name="Chao Y."/>
            <person name="Chu M."/>
            <person name="Cheng C."/>
            <person name="Hour A."/>
            <person name="Lee P."/>
            <person name="Lin S."/>
            <person name="Lin Y."/>
            <person name="Liou J."/>
            <person name="Liu S."/>
            <person name="Hsing Y."/>
            <person name="Raghuvanshi S."/>
            <person name="Mohanty A."/>
            <person name="Bharti A.K."/>
            <person name="Gaur A."/>
            <person name="Gupta V."/>
            <person name="Kumar D."/>
            <person name="Ravi V."/>
            <person name="Vij S."/>
            <person name="Kapur A."/>
            <person name="Khurana P."/>
            <person name="Khurana P."/>
            <person name="Khurana J.P."/>
            <person name="Tyagi A.K."/>
            <person name="Gaikwad K."/>
            <person name="Singh A."/>
            <person name="Dalal V."/>
            <person name="Srivastava S."/>
            <person name="Dixit A."/>
            <person name="Pal A.K."/>
            <person name="Ghazi I.A."/>
            <person name="Yadav M."/>
            <person name="Pandit A."/>
            <person name="Bhargava A."/>
            <person name="Sureshbabu K."/>
            <person name="Batra K."/>
            <person name="Sharma T.R."/>
            <person name="Mohapatra T."/>
            <person name="Singh N.K."/>
            <person name="Messing J."/>
            <person name="Nelson A.B."/>
            <person name="Fuks G."/>
            <person name="Kavchok S."/>
            <person name="Keizer G."/>
            <person name="Linton E."/>
            <person name="Llaca V."/>
            <person name="Song R."/>
            <person name="Tanyolac B."/>
            <person name="Young S."/>
            <person name="Ho-Il K."/>
            <person name="Hahn J.H."/>
            <person name="Sangsakoo G."/>
            <person name="Vanavichit A."/>
            <person name="de Mattos Luiz.A.T."/>
            <person name="Zimmer P.D."/>
            <person name="Malone G."/>
            <person name="Dellagostin O."/>
            <person name="de Oliveira A.C."/>
            <person name="Bevan M."/>
            <person name="Bancroft I."/>
            <person name="Minx P."/>
            <person name="Cordum H."/>
            <person name="Wilson R."/>
            <person name="Cheng Z."/>
            <person name="Jin W."/>
            <person name="Jiang J."/>
            <person name="Leong S.A."/>
            <person name="Iwama H."/>
            <person name="Gojobori T."/>
            <person name="Itoh T."/>
            <person name="Niimura Y."/>
            <person name="Fujii Y."/>
            <person name="Habara T."/>
            <person name="Sakai H."/>
            <person name="Sato Y."/>
            <person name="Wilson G."/>
            <person name="Kumar K."/>
            <person name="McCouch S."/>
            <person name="Juretic N."/>
            <person name="Hoen D."/>
            <person name="Wright S."/>
            <person name="Bruskiewich R."/>
            <person name="Bureau T."/>
            <person name="Miyao A."/>
            <person name="Hirochika H."/>
            <person name="Nishikawa T."/>
            <person name="Kadowaki K."/>
            <person name="Sugiura M."/>
            <person name="Burr B."/>
            <person name="Sasaki T."/>
        </authorList>
    </citation>
    <scope>NUCLEOTIDE SEQUENCE [LARGE SCALE GENOMIC DNA]</scope>
    <source>
        <strain evidence="3">cv. Nipponbare</strain>
    </source>
</reference>
<dbReference type="EMBL" id="AP005720">
    <property type="protein sequence ID" value="BAD38325.1"/>
    <property type="molecule type" value="Genomic_DNA"/>
</dbReference>
<evidence type="ECO:0000313" key="3">
    <source>
        <dbReference type="Proteomes" id="UP000000763"/>
    </source>
</evidence>
<evidence type="ECO:0000313" key="2">
    <source>
        <dbReference type="EMBL" id="BAD38325.1"/>
    </source>
</evidence>
<feature type="region of interest" description="Disordered" evidence="1">
    <location>
        <begin position="32"/>
        <end position="51"/>
    </location>
</feature>
<organism evidence="2 3">
    <name type="scientific">Oryza sativa subsp. japonica</name>
    <name type="common">Rice</name>
    <dbReference type="NCBI Taxonomy" id="39947"/>
    <lineage>
        <taxon>Eukaryota</taxon>
        <taxon>Viridiplantae</taxon>
        <taxon>Streptophyta</taxon>
        <taxon>Embryophyta</taxon>
        <taxon>Tracheophyta</taxon>
        <taxon>Spermatophyta</taxon>
        <taxon>Magnoliopsida</taxon>
        <taxon>Liliopsida</taxon>
        <taxon>Poales</taxon>
        <taxon>Poaceae</taxon>
        <taxon>BOP clade</taxon>
        <taxon>Oryzoideae</taxon>
        <taxon>Oryzeae</taxon>
        <taxon>Oryzinae</taxon>
        <taxon>Oryza</taxon>
        <taxon>Oryza sativa</taxon>
    </lineage>
</organism>
<accession>Q67U46</accession>
<name>Q67U46_ORYSJ</name>
<gene>
    <name evidence="2" type="primary">OJ1123_B08.28</name>
</gene>
<dbReference type="Proteomes" id="UP000000763">
    <property type="component" value="Chromosome 9"/>
</dbReference>
<sequence>MTAHRAFGPARHGPRRVGPCLGRECGTWAGTARPGASVGPCRPDKPRPRHGRAWAVPCRAAHMANYNRRKSFEETTNIIKATTSIFNSASSSTPPTSPTPVLAKCSWACSNSASAYTTTSASHNIDVPTPTVAMGLQVSLNHGIGTTTVTPTKCLVNCFDNDTGVNHAILEESFASTTAAATMETVVSEDKACSIFINTTDLTKVMHSSTNGAHASHGRKAGFHFLHKIGDAQRVFDEMPQKSCTVVEISRMHELALLVLLTEDPSDDKRDDLLPASKNPFTSYMMAQYFEVIESRLISDISHLDGNNVQDTWDCKGILVILEDGTSKWRMQGIKPSASKNIISAWKNVFIPTIKSVLEGDKQFCIYKPNISTYLLCHVAMPTILGRLKTRGTIVKLVGRKNTERGRTATSLSGLAIGGSGGGLDPG</sequence>
<proteinExistence type="predicted"/>
<evidence type="ECO:0000256" key="1">
    <source>
        <dbReference type="SAM" id="MobiDB-lite"/>
    </source>
</evidence>